<dbReference type="EMBL" id="MSFK01000019">
    <property type="protein sequence ID" value="PWY83262.1"/>
    <property type="molecule type" value="Genomic_DNA"/>
</dbReference>
<sequence length="318" mass="36115">MIEESHVIDPNGEVMIILRNANAPFAVYGTPEQLRAGQTKDDIHEDVRIQVSAKHLMLASPVFEKALTGPWKEGVSLDMKGSTEISAENWDTEALLTFLRVIHCQFQSVPQEMSLELLAKVAVISDYYGCQGALRFFSRVWVQEKIIPRNYSRDLILWLWITWFFDLSGEFHNATSIAMSQCSGEIPSLGLPIPPTIIEHMNTLKKASLMEIWSLLEGARVRLLHGEHGCHFECRAMLYGVLSMHMHDNQLGWPIILEQSYEKSAQAIESVRRPRWREPCNDSGTTASNRRLHNCPDCNFTRLLGHVEQSVEGLDLDT</sequence>
<dbReference type="AlphaFoldDB" id="A0A317WDG3"/>
<dbReference type="RefSeq" id="XP_025466047.1">
    <property type="nucleotide sequence ID" value="XM_025608292.1"/>
</dbReference>
<evidence type="ECO:0000313" key="1">
    <source>
        <dbReference type="EMBL" id="PWY83262.1"/>
    </source>
</evidence>
<organism evidence="1 2">
    <name type="scientific">Aspergillus sclerotioniger CBS 115572</name>
    <dbReference type="NCBI Taxonomy" id="1450535"/>
    <lineage>
        <taxon>Eukaryota</taxon>
        <taxon>Fungi</taxon>
        <taxon>Dikarya</taxon>
        <taxon>Ascomycota</taxon>
        <taxon>Pezizomycotina</taxon>
        <taxon>Eurotiomycetes</taxon>
        <taxon>Eurotiomycetidae</taxon>
        <taxon>Eurotiales</taxon>
        <taxon>Aspergillaceae</taxon>
        <taxon>Aspergillus</taxon>
        <taxon>Aspergillus subgen. Circumdati</taxon>
    </lineage>
</organism>
<dbReference type="Gene3D" id="3.30.710.10">
    <property type="entry name" value="Potassium Channel Kv1.1, Chain A"/>
    <property type="match status" value="1"/>
</dbReference>
<dbReference type="InterPro" id="IPR011333">
    <property type="entry name" value="SKP1/BTB/POZ_sf"/>
</dbReference>
<evidence type="ECO:0008006" key="3">
    <source>
        <dbReference type="Google" id="ProtNLM"/>
    </source>
</evidence>
<comment type="caution">
    <text evidence="1">The sequence shown here is derived from an EMBL/GenBank/DDBJ whole genome shotgun (WGS) entry which is preliminary data.</text>
</comment>
<proteinExistence type="predicted"/>
<keyword evidence="2" id="KW-1185">Reference proteome</keyword>
<dbReference type="OrthoDB" id="5326346at2759"/>
<evidence type="ECO:0000313" key="2">
    <source>
        <dbReference type="Proteomes" id="UP000246702"/>
    </source>
</evidence>
<name>A0A317WDG3_9EURO</name>
<dbReference type="Proteomes" id="UP000246702">
    <property type="component" value="Unassembled WGS sequence"/>
</dbReference>
<gene>
    <name evidence="1" type="ORF">BO94DRAFT_469565</name>
</gene>
<protein>
    <recommendedName>
        <fullName evidence="3">BTB domain-containing protein</fullName>
    </recommendedName>
</protein>
<dbReference type="STRING" id="1450535.A0A317WDG3"/>
<reference evidence="1 2" key="1">
    <citation type="submission" date="2016-12" db="EMBL/GenBank/DDBJ databases">
        <title>The genomes of Aspergillus section Nigri reveals drivers in fungal speciation.</title>
        <authorList>
            <consortium name="DOE Joint Genome Institute"/>
            <person name="Vesth T.C."/>
            <person name="Nybo J."/>
            <person name="Theobald S."/>
            <person name="Brandl J."/>
            <person name="Frisvad J.C."/>
            <person name="Nielsen K.F."/>
            <person name="Lyhne E.K."/>
            <person name="Kogle M.E."/>
            <person name="Kuo A."/>
            <person name="Riley R."/>
            <person name="Clum A."/>
            <person name="Nolan M."/>
            <person name="Lipzen A."/>
            <person name="Salamov A."/>
            <person name="Henrissat B."/>
            <person name="Wiebenga A."/>
            <person name="De Vries R.P."/>
            <person name="Grigoriev I.V."/>
            <person name="Mortensen U.H."/>
            <person name="Andersen M.R."/>
            <person name="Baker S.E."/>
        </authorList>
    </citation>
    <scope>NUCLEOTIDE SEQUENCE [LARGE SCALE GENOMIC DNA]</scope>
    <source>
        <strain evidence="1 2">CBS 115572</strain>
    </source>
</reference>
<accession>A0A317WDG3</accession>
<dbReference type="GeneID" id="37110435"/>